<dbReference type="Proteomes" id="UP001232148">
    <property type="component" value="Unassembled WGS sequence"/>
</dbReference>
<accession>A0AAD9H7V1</accession>
<evidence type="ECO:0000313" key="1">
    <source>
        <dbReference type="EMBL" id="KAK2023169.1"/>
    </source>
</evidence>
<organism evidence="1 2">
    <name type="scientific">Colletotrichum zoysiae</name>
    <dbReference type="NCBI Taxonomy" id="1216348"/>
    <lineage>
        <taxon>Eukaryota</taxon>
        <taxon>Fungi</taxon>
        <taxon>Dikarya</taxon>
        <taxon>Ascomycota</taxon>
        <taxon>Pezizomycotina</taxon>
        <taxon>Sordariomycetes</taxon>
        <taxon>Hypocreomycetidae</taxon>
        <taxon>Glomerellales</taxon>
        <taxon>Glomerellaceae</taxon>
        <taxon>Colletotrichum</taxon>
        <taxon>Colletotrichum graminicola species complex</taxon>
    </lineage>
</organism>
<proteinExistence type="predicted"/>
<protein>
    <submittedName>
        <fullName evidence="1">Uncharacterized protein</fullName>
    </submittedName>
</protein>
<sequence>MLLHGLASTGGLANRSCKVKMPNDQIGFDETNRTQAGFFQNSILTKKSIHPSIHPSILRQTDDESASDVLETVPSPDLVVVSTPNPLHVVAGDRSNKTSALGRQVCTWLIPSRTTTRISVADGVPTHSKSHSVRGG</sequence>
<reference evidence="1" key="1">
    <citation type="submission" date="2021-06" db="EMBL/GenBank/DDBJ databases">
        <title>Comparative genomics, transcriptomics and evolutionary studies reveal genomic signatures of adaptation to plant cell wall in hemibiotrophic fungi.</title>
        <authorList>
            <consortium name="DOE Joint Genome Institute"/>
            <person name="Baroncelli R."/>
            <person name="Diaz J.F."/>
            <person name="Benocci T."/>
            <person name="Peng M."/>
            <person name="Battaglia E."/>
            <person name="Haridas S."/>
            <person name="Andreopoulos W."/>
            <person name="Labutti K."/>
            <person name="Pangilinan J."/>
            <person name="Floch G.L."/>
            <person name="Makela M.R."/>
            <person name="Henrissat B."/>
            <person name="Grigoriev I.V."/>
            <person name="Crouch J.A."/>
            <person name="De Vries R.P."/>
            <person name="Sukno S.A."/>
            <person name="Thon M.R."/>
        </authorList>
    </citation>
    <scope>NUCLEOTIDE SEQUENCE</scope>
    <source>
        <strain evidence="1">MAFF235873</strain>
    </source>
</reference>
<gene>
    <name evidence="1" type="ORF">LX32DRAFT_162489</name>
</gene>
<evidence type="ECO:0000313" key="2">
    <source>
        <dbReference type="Proteomes" id="UP001232148"/>
    </source>
</evidence>
<keyword evidence="2" id="KW-1185">Reference proteome</keyword>
<dbReference type="AlphaFoldDB" id="A0AAD9H7V1"/>
<name>A0AAD9H7V1_9PEZI</name>
<dbReference type="EMBL" id="MU843010">
    <property type="protein sequence ID" value="KAK2023169.1"/>
    <property type="molecule type" value="Genomic_DNA"/>
</dbReference>
<comment type="caution">
    <text evidence="1">The sequence shown here is derived from an EMBL/GenBank/DDBJ whole genome shotgun (WGS) entry which is preliminary data.</text>
</comment>